<gene>
    <name evidence="8" type="ORF">CVP05_07095</name>
</gene>
<evidence type="ECO:0000256" key="3">
    <source>
        <dbReference type="ARBA" id="ARBA00022475"/>
    </source>
</evidence>
<dbReference type="Proteomes" id="UP000229329">
    <property type="component" value="Unassembled WGS sequence"/>
</dbReference>
<organism evidence="8 9">
    <name type="scientific">Conservatibacter flavescens</name>
    <dbReference type="NCBI Taxonomy" id="28161"/>
    <lineage>
        <taxon>Bacteria</taxon>
        <taxon>Pseudomonadati</taxon>
        <taxon>Pseudomonadota</taxon>
        <taxon>Gammaproteobacteria</taxon>
        <taxon>Pasteurellales</taxon>
        <taxon>Pasteurellaceae</taxon>
        <taxon>Conservatibacter</taxon>
    </lineage>
</organism>
<evidence type="ECO:0000256" key="7">
    <source>
        <dbReference type="HAMAP-Rule" id="MF_01071"/>
    </source>
</evidence>
<evidence type="ECO:0000256" key="6">
    <source>
        <dbReference type="ARBA" id="ARBA00023136"/>
    </source>
</evidence>
<keyword evidence="6 7" id="KW-0472">Membrane</keyword>
<evidence type="ECO:0000313" key="9">
    <source>
        <dbReference type="Proteomes" id="UP000229329"/>
    </source>
</evidence>
<name>A0A2M8S2A3_9PAST</name>
<evidence type="ECO:0000313" key="8">
    <source>
        <dbReference type="EMBL" id="PJG85254.1"/>
    </source>
</evidence>
<reference evidence="8 9" key="1">
    <citation type="submission" date="2017-11" db="EMBL/GenBank/DDBJ databases">
        <title>Reclassification of Bisgaard taxon 7 as Conservatibacter flavescens gen. nov., sp. nov.</title>
        <authorList>
            <person name="Christensen H."/>
        </authorList>
    </citation>
    <scope>NUCLEOTIDE SEQUENCE [LARGE SCALE GENOMIC DNA]</scope>
    <source>
        <strain evidence="8 9">7_4</strain>
    </source>
</reference>
<dbReference type="RefSeq" id="WP_100288882.1">
    <property type="nucleotide sequence ID" value="NZ_PHHA01000017.1"/>
</dbReference>
<dbReference type="HAMAP" id="MF_01071">
    <property type="entry name" value="UPF0266"/>
    <property type="match status" value="1"/>
</dbReference>
<comment type="subcellular location">
    <subcellularLocation>
        <location evidence="1 7">Cell membrane</location>
        <topology evidence="1 7">Multi-pass membrane protein</topology>
    </subcellularLocation>
</comment>
<dbReference type="NCBIfam" id="NF002791">
    <property type="entry name" value="PRK02913.1"/>
    <property type="match status" value="1"/>
</dbReference>
<keyword evidence="9" id="KW-1185">Reference proteome</keyword>
<dbReference type="Pfam" id="PF06173">
    <property type="entry name" value="DUF986"/>
    <property type="match status" value="1"/>
</dbReference>
<dbReference type="EMBL" id="PHHA01000017">
    <property type="protein sequence ID" value="PJG85254.1"/>
    <property type="molecule type" value="Genomic_DNA"/>
</dbReference>
<keyword evidence="4 7" id="KW-0812">Transmembrane</keyword>
<keyword evidence="3 7" id="KW-1003">Cell membrane</keyword>
<accession>A0A2M8S2A3</accession>
<evidence type="ECO:0000256" key="5">
    <source>
        <dbReference type="ARBA" id="ARBA00022989"/>
    </source>
</evidence>
<protein>
    <recommendedName>
        <fullName evidence="7">UPF0266 membrane protein CVP05_07095</fullName>
    </recommendedName>
</protein>
<dbReference type="InterPro" id="IPR009328">
    <property type="entry name" value="DUF986"/>
</dbReference>
<dbReference type="AlphaFoldDB" id="A0A2M8S2A3"/>
<evidence type="ECO:0000256" key="4">
    <source>
        <dbReference type="ARBA" id="ARBA00022692"/>
    </source>
</evidence>
<keyword evidence="5 7" id="KW-1133">Transmembrane helix</keyword>
<dbReference type="OrthoDB" id="2360740at2"/>
<feature type="transmembrane region" description="Helical" evidence="7">
    <location>
        <begin position="66"/>
        <end position="84"/>
    </location>
</feature>
<evidence type="ECO:0000256" key="2">
    <source>
        <dbReference type="ARBA" id="ARBA00009962"/>
    </source>
</evidence>
<evidence type="ECO:0000256" key="1">
    <source>
        <dbReference type="ARBA" id="ARBA00004651"/>
    </source>
</evidence>
<feature type="transmembrane region" description="Helical" evidence="7">
    <location>
        <begin position="6"/>
        <end position="22"/>
    </location>
</feature>
<dbReference type="PIRSF" id="PIRSF020687">
    <property type="entry name" value="UCP020687"/>
    <property type="match status" value="1"/>
</dbReference>
<dbReference type="GO" id="GO:0005886">
    <property type="term" value="C:plasma membrane"/>
    <property type="evidence" value="ECO:0007669"/>
    <property type="project" value="UniProtKB-SubCell"/>
</dbReference>
<comment type="similarity">
    <text evidence="2 7">Belongs to the UPF0266 family.</text>
</comment>
<feature type="transmembrane region" description="Helical" evidence="7">
    <location>
        <begin position="43"/>
        <end position="60"/>
    </location>
</feature>
<comment type="caution">
    <text evidence="8">The sequence shown here is derived from an EMBL/GenBank/DDBJ whole genome shotgun (WGS) entry which is preliminary data.</text>
</comment>
<proteinExistence type="inferred from homology"/>
<sequence>MTNTLLFIGILLFFIYALYDQFGMDKLKGKTLLKIQLQKQAKIDGLIFIGLILLVIYQGIHHINAISLYLLTTLIMLCIYGAFIRHPSFLLKPTGFFFGNFFVPYQHIHSINLTENSILVIDLKSGKRLLVRIANPNDLTKIIEKLTALHVINPESEQTLKKILSK</sequence>